<evidence type="ECO:0000256" key="1">
    <source>
        <dbReference type="SAM" id="Phobius"/>
    </source>
</evidence>
<dbReference type="Proteomes" id="UP001462554">
    <property type="component" value="Unassembled WGS sequence"/>
</dbReference>
<sequence>MRLRSVLSEALRNIGAGVSHAMLMFAAVLFASTLLGGYEAVNVVGLETEAVQRINAYADVNAIVGGTVDGAACDRLANAGGGVMSTLAGAMRAGQQIVPLATPGKDISSYEVTPGMI</sequence>
<organism evidence="2 3">
    <name type="scientific">Bifidobacterium hominis</name>
    <dbReference type="NCBI Taxonomy" id="3133177"/>
    <lineage>
        <taxon>Bacteria</taxon>
        <taxon>Bacillati</taxon>
        <taxon>Actinomycetota</taxon>
        <taxon>Actinomycetes</taxon>
        <taxon>Bifidobacteriales</taxon>
        <taxon>Bifidobacteriaceae</taxon>
        <taxon>Bifidobacterium</taxon>
    </lineage>
</organism>
<evidence type="ECO:0000313" key="3">
    <source>
        <dbReference type="Proteomes" id="UP001462554"/>
    </source>
</evidence>
<dbReference type="EMBL" id="JBBMFR010000006">
    <property type="protein sequence ID" value="MEQ2397410.1"/>
    <property type="molecule type" value="Genomic_DNA"/>
</dbReference>
<evidence type="ECO:0008006" key="4">
    <source>
        <dbReference type="Google" id="ProtNLM"/>
    </source>
</evidence>
<keyword evidence="1" id="KW-0812">Transmembrane</keyword>
<keyword evidence="1" id="KW-0472">Membrane</keyword>
<protein>
    <recommendedName>
        <fullName evidence="4">ABC transporter permease</fullName>
    </recommendedName>
</protein>
<comment type="caution">
    <text evidence="2">The sequence shown here is derived from an EMBL/GenBank/DDBJ whole genome shotgun (WGS) entry which is preliminary data.</text>
</comment>
<accession>A0ABV1C9R8</accession>
<proteinExistence type="predicted"/>
<keyword evidence="3" id="KW-1185">Reference proteome</keyword>
<name>A0ABV1C9R8_9BIFI</name>
<keyword evidence="1" id="KW-1133">Transmembrane helix</keyword>
<evidence type="ECO:0000313" key="2">
    <source>
        <dbReference type="EMBL" id="MEQ2397410.1"/>
    </source>
</evidence>
<reference evidence="2 3" key="1">
    <citation type="submission" date="2024-03" db="EMBL/GenBank/DDBJ databases">
        <title>Human intestinal bacterial collection.</title>
        <authorList>
            <person name="Pauvert C."/>
            <person name="Hitch T.C.A."/>
            <person name="Clavel T."/>
        </authorList>
    </citation>
    <scope>NUCLEOTIDE SEQUENCE [LARGE SCALE GENOMIC DNA]</scope>
    <source>
        <strain evidence="2 3">CLA-AA-H311</strain>
    </source>
</reference>
<gene>
    <name evidence="2" type="ORF">WMO36_05970</name>
</gene>
<dbReference type="RefSeq" id="WP_349077150.1">
    <property type="nucleotide sequence ID" value="NZ_JBBMFR010000006.1"/>
</dbReference>
<feature type="transmembrane region" description="Helical" evidence="1">
    <location>
        <begin position="21"/>
        <end position="38"/>
    </location>
</feature>